<reference evidence="2 3" key="1">
    <citation type="submission" date="2018-08" db="EMBL/GenBank/DDBJ databases">
        <authorList>
            <person name="Laetsch R D."/>
            <person name="Stevens L."/>
            <person name="Kumar S."/>
            <person name="Blaxter L. M."/>
        </authorList>
    </citation>
    <scope>NUCLEOTIDE SEQUENCE [LARGE SCALE GENOMIC DNA]</scope>
</reference>
<dbReference type="STRING" id="6277.A0A498ST06"/>
<organism evidence="2 3">
    <name type="scientific">Acanthocheilonema viteae</name>
    <name type="common">Filarial nematode worm</name>
    <name type="synonym">Dipetalonema viteae</name>
    <dbReference type="NCBI Taxonomy" id="6277"/>
    <lineage>
        <taxon>Eukaryota</taxon>
        <taxon>Metazoa</taxon>
        <taxon>Ecdysozoa</taxon>
        <taxon>Nematoda</taxon>
        <taxon>Chromadorea</taxon>
        <taxon>Rhabditida</taxon>
        <taxon>Spirurina</taxon>
        <taxon>Spiruromorpha</taxon>
        <taxon>Filarioidea</taxon>
        <taxon>Onchocercidae</taxon>
        <taxon>Acanthocheilonema</taxon>
    </lineage>
</organism>
<name>A0A498ST06_ACAVI</name>
<sequence length="415" mass="48005">MVATTNTEETRRVNLVEANRFSKWTKITRTTVRILKFLKKLSRGKLTWLSSISERNLITPEDYNLAVELLIKQSQSEGISAEVKRMRKLYWIPKGRAEIKKALNRCMMCKQWKAKPFKLPLMPNYPQQRITKSRTLGRIGLDYLGPVTVKIQFERAKRWIALFTYFTTRAVHLGMVDDLSAESFLTASRRFVARRGYPELILSDNATQFQASGGIYERLIGLTKKSLRRAIGRRLLKEGELITLIIEVESTLNMRPLTYDDSIILRPIDFILPNASLFIPNGNNDNEDEFTLHKPTTQERLLKHWSSTLETLNVFWEIWKDQYLNSLKDRHQLEHKSPRNVAKREPIGKVVLSDEHHAPRGTWKSARIKKLNVANDGYVRSPQTETPSGKLLSRPVNMLYPFEVSPEEQSIQGTP</sequence>
<protein>
    <recommendedName>
        <fullName evidence="1">DUF5641 domain-containing protein</fullName>
    </recommendedName>
</protein>
<dbReference type="Pfam" id="PF18701">
    <property type="entry name" value="DUF5641"/>
    <property type="match status" value="1"/>
</dbReference>
<dbReference type="EMBL" id="UPTC01004520">
    <property type="protein sequence ID" value="VBB34979.1"/>
    <property type="molecule type" value="Genomic_DNA"/>
</dbReference>
<feature type="domain" description="DUF5641" evidence="1">
    <location>
        <begin position="304"/>
        <end position="400"/>
    </location>
</feature>
<accession>A0A498ST06</accession>
<evidence type="ECO:0000259" key="1">
    <source>
        <dbReference type="Pfam" id="PF18701"/>
    </source>
</evidence>
<dbReference type="PANTHER" id="PTHR47331">
    <property type="entry name" value="PHD-TYPE DOMAIN-CONTAINING PROTEIN"/>
    <property type="match status" value="1"/>
</dbReference>
<evidence type="ECO:0000313" key="2">
    <source>
        <dbReference type="EMBL" id="VBB34979.1"/>
    </source>
</evidence>
<keyword evidence="3" id="KW-1185">Reference proteome</keyword>
<dbReference type="AlphaFoldDB" id="A0A498ST06"/>
<dbReference type="PANTHER" id="PTHR47331:SF1">
    <property type="entry name" value="GAG-LIKE PROTEIN"/>
    <property type="match status" value="1"/>
</dbReference>
<evidence type="ECO:0000313" key="3">
    <source>
        <dbReference type="Proteomes" id="UP000276991"/>
    </source>
</evidence>
<dbReference type="InterPro" id="IPR012337">
    <property type="entry name" value="RNaseH-like_sf"/>
</dbReference>
<proteinExistence type="predicted"/>
<dbReference type="SUPFAM" id="SSF53098">
    <property type="entry name" value="Ribonuclease H-like"/>
    <property type="match status" value="1"/>
</dbReference>
<dbReference type="Gene3D" id="3.30.420.10">
    <property type="entry name" value="Ribonuclease H-like superfamily/Ribonuclease H"/>
    <property type="match status" value="1"/>
</dbReference>
<dbReference type="InterPro" id="IPR040676">
    <property type="entry name" value="DUF5641"/>
</dbReference>
<dbReference type="GO" id="GO:0003676">
    <property type="term" value="F:nucleic acid binding"/>
    <property type="evidence" value="ECO:0007669"/>
    <property type="project" value="InterPro"/>
</dbReference>
<dbReference type="OrthoDB" id="8019190at2759"/>
<dbReference type="Proteomes" id="UP000276991">
    <property type="component" value="Unassembled WGS sequence"/>
</dbReference>
<dbReference type="InterPro" id="IPR036397">
    <property type="entry name" value="RNaseH_sf"/>
</dbReference>
<gene>
    <name evidence="2" type="ORF">NAV_LOCUS9770</name>
</gene>